<dbReference type="RefSeq" id="XP_024721973.1">
    <property type="nucleotide sequence ID" value="XM_024862611.1"/>
</dbReference>
<dbReference type="OrthoDB" id="10261556at2759"/>
<dbReference type="PROSITE" id="PS51192">
    <property type="entry name" value="HELICASE_ATP_BIND_1"/>
    <property type="match status" value="1"/>
</dbReference>
<dbReference type="Proteomes" id="UP000241818">
    <property type="component" value="Unassembled WGS sequence"/>
</dbReference>
<keyword evidence="5 7" id="KW-0067">ATP-binding</keyword>
<dbReference type="AlphaFoldDB" id="A0A2T3B500"/>
<dbReference type="InterPro" id="IPR011545">
    <property type="entry name" value="DEAD/DEAH_box_helicase_dom"/>
</dbReference>
<feature type="domain" description="Helicase ATP-binding" evidence="8">
    <location>
        <begin position="76"/>
        <end position="260"/>
    </location>
</feature>
<dbReference type="GO" id="GO:0005694">
    <property type="term" value="C:chromosome"/>
    <property type="evidence" value="ECO:0007669"/>
    <property type="project" value="TreeGrafter"/>
</dbReference>
<evidence type="ECO:0000256" key="5">
    <source>
        <dbReference type="ARBA" id="ARBA00022840"/>
    </source>
</evidence>
<dbReference type="Gene3D" id="1.10.10.10">
    <property type="entry name" value="Winged helix-like DNA-binding domain superfamily/Winged helix DNA-binding domain"/>
    <property type="match status" value="1"/>
</dbReference>
<comment type="subcellular location">
    <subcellularLocation>
        <location evidence="7">Nucleus</location>
    </subcellularLocation>
</comment>
<dbReference type="GO" id="GO:0009378">
    <property type="term" value="F:four-way junction helicase activity"/>
    <property type="evidence" value="ECO:0007669"/>
    <property type="project" value="TreeGrafter"/>
</dbReference>
<dbReference type="GO" id="GO:0005634">
    <property type="term" value="C:nucleus"/>
    <property type="evidence" value="ECO:0007669"/>
    <property type="project" value="UniProtKB-SubCell"/>
</dbReference>
<comment type="catalytic activity">
    <reaction evidence="7">
        <text>ATP + H2O = ADP + phosphate + H(+)</text>
        <dbReference type="Rhea" id="RHEA:13065"/>
        <dbReference type="ChEBI" id="CHEBI:15377"/>
        <dbReference type="ChEBI" id="CHEBI:15378"/>
        <dbReference type="ChEBI" id="CHEBI:30616"/>
        <dbReference type="ChEBI" id="CHEBI:43474"/>
        <dbReference type="ChEBI" id="CHEBI:456216"/>
    </reaction>
</comment>
<dbReference type="SMART" id="SM00490">
    <property type="entry name" value="HELICc"/>
    <property type="match status" value="1"/>
</dbReference>
<organism evidence="10 11">
    <name type="scientific">Amorphotheca resinae ATCC 22711</name>
    <dbReference type="NCBI Taxonomy" id="857342"/>
    <lineage>
        <taxon>Eukaryota</taxon>
        <taxon>Fungi</taxon>
        <taxon>Dikarya</taxon>
        <taxon>Ascomycota</taxon>
        <taxon>Pezizomycotina</taxon>
        <taxon>Leotiomycetes</taxon>
        <taxon>Helotiales</taxon>
        <taxon>Amorphothecaceae</taxon>
        <taxon>Amorphotheca</taxon>
    </lineage>
</organism>
<keyword evidence="11" id="KW-1185">Reference proteome</keyword>
<evidence type="ECO:0000256" key="2">
    <source>
        <dbReference type="ARBA" id="ARBA00022741"/>
    </source>
</evidence>
<dbReference type="GO" id="GO:0005737">
    <property type="term" value="C:cytoplasm"/>
    <property type="evidence" value="ECO:0007669"/>
    <property type="project" value="TreeGrafter"/>
</dbReference>
<reference evidence="10 11" key="1">
    <citation type="journal article" date="2018" name="New Phytol.">
        <title>Comparative genomics and transcriptomics depict ericoid mycorrhizal fungi as versatile saprotrophs and plant mutualists.</title>
        <authorList>
            <person name="Martino E."/>
            <person name="Morin E."/>
            <person name="Grelet G.A."/>
            <person name="Kuo A."/>
            <person name="Kohler A."/>
            <person name="Daghino S."/>
            <person name="Barry K.W."/>
            <person name="Cichocki N."/>
            <person name="Clum A."/>
            <person name="Dockter R.B."/>
            <person name="Hainaut M."/>
            <person name="Kuo R.C."/>
            <person name="LaButti K."/>
            <person name="Lindahl B.D."/>
            <person name="Lindquist E.A."/>
            <person name="Lipzen A."/>
            <person name="Khouja H.R."/>
            <person name="Magnuson J."/>
            <person name="Murat C."/>
            <person name="Ohm R.A."/>
            <person name="Singer S.W."/>
            <person name="Spatafora J.W."/>
            <person name="Wang M."/>
            <person name="Veneault-Fourrey C."/>
            <person name="Henrissat B."/>
            <person name="Grigoriev I.V."/>
            <person name="Martin F.M."/>
            <person name="Perotto S."/>
        </authorList>
    </citation>
    <scope>NUCLEOTIDE SEQUENCE [LARGE SCALE GENOMIC DNA]</scope>
    <source>
        <strain evidence="10 11">ATCC 22711</strain>
    </source>
</reference>
<comment type="catalytic activity">
    <reaction evidence="6 7">
        <text>Couples ATP hydrolysis with the unwinding of duplex DNA by translocating in the 3'-5' direction.</text>
        <dbReference type="EC" id="5.6.2.4"/>
    </reaction>
</comment>
<keyword evidence="2 7" id="KW-0547">Nucleotide-binding</keyword>
<evidence type="ECO:0000256" key="6">
    <source>
        <dbReference type="ARBA" id="ARBA00034617"/>
    </source>
</evidence>
<feature type="domain" description="Helicase C-terminal" evidence="9">
    <location>
        <begin position="284"/>
        <end position="430"/>
    </location>
</feature>
<accession>A0A2T3B500</accession>
<dbReference type="SUPFAM" id="SSF52540">
    <property type="entry name" value="P-loop containing nucleoside triphosphate hydrolases"/>
    <property type="match status" value="1"/>
</dbReference>
<dbReference type="CDD" id="cd18018">
    <property type="entry name" value="DEXHc_RecQ4-like"/>
    <property type="match status" value="1"/>
</dbReference>
<protein>
    <recommendedName>
        <fullName evidence="7">ATP-dependent DNA helicase</fullName>
        <ecNumber evidence="7">5.6.2.4</ecNumber>
    </recommendedName>
</protein>
<evidence type="ECO:0000313" key="11">
    <source>
        <dbReference type="Proteomes" id="UP000241818"/>
    </source>
</evidence>
<dbReference type="GO" id="GO:0000724">
    <property type="term" value="P:double-strand break repair via homologous recombination"/>
    <property type="evidence" value="ECO:0007669"/>
    <property type="project" value="TreeGrafter"/>
</dbReference>
<dbReference type="Gene3D" id="3.40.50.300">
    <property type="entry name" value="P-loop containing nucleotide triphosphate hydrolases"/>
    <property type="match status" value="2"/>
</dbReference>
<evidence type="ECO:0000256" key="7">
    <source>
        <dbReference type="RuleBase" id="RU364117"/>
    </source>
</evidence>
<dbReference type="STRING" id="857342.A0A2T3B500"/>
<comment type="similarity">
    <text evidence="1 7">Belongs to the helicase family. RecQ subfamily.</text>
</comment>
<dbReference type="InterPro" id="IPR027417">
    <property type="entry name" value="P-loop_NTPase"/>
</dbReference>
<dbReference type="PANTHER" id="PTHR13710">
    <property type="entry name" value="DNA HELICASE RECQ FAMILY MEMBER"/>
    <property type="match status" value="1"/>
</dbReference>
<proteinExistence type="inferred from homology"/>
<dbReference type="EC" id="5.6.2.4" evidence="7"/>
<dbReference type="GO" id="GO:0016887">
    <property type="term" value="F:ATP hydrolysis activity"/>
    <property type="evidence" value="ECO:0007669"/>
    <property type="project" value="RHEA"/>
</dbReference>
<evidence type="ECO:0000259" key="8">
    <source>
        <dbReference type="PROSITE" id="PS51192"/>
    </source>
</evidence>
<evidence type="ECO:0000313" key="10">
    <source>
        <dbReference type="EMBL" id="PSS20703.1"/>
    </source>
</evidence>
<evidence type="ECO:0000259" key="9">
    <source>
        <dbReference type="PROSITE" id="PS51194"/>
    </source>
</evidence>
<dbReference type="Pfam" id="PF00271">
    <property type="entry name" value="Helicase_C"/>
    <property type="match status" value="1"/>
</dbReference>
<dbReference type="NCBIfam" id="TIGR00614">
    <property type="entry name" value="recQ_fam"/>
    <property type="match status" value="1"/>
</dbReference>
<name>A0A2T3B500_AMORE</name>
<keyword evidence="4 7" id="KW-0347">Helicase</keyword>
<dbReference type="InterPro" id="IPR032284">
    <property type="entry name" value="RecQ_Zn-bd"/>
</dbReference>
<dbReference type="Pfam" id="PF00270">
    <property type="entry name" value="DEAD"/>
    <property type="match status" value="1"/>
</dbReference>
<keyword evidence="7" id="KW-0539">Nucleus</keyword>
<evidence type="ECO:0000256" key="1">
    <source>
        <dbReference type="ARBA" id="ARBA00005446"/>
    </source>
</evidence>
<dbReference type="InterPro" id="IPR001650">
    <property type="entry name" value="Helicase_C-like"/>
</dbReference>
<dbReference type="EMBL" id="KZ679010">
    <property type="protein sequence ID" value="PSS20703.1"/>
    <property type="molecule type" value="Genomic_DNA"/>
</dbReference>
<sequence length="715" mass="80183">MPSTSNTDDDEFGISSSDEADLIALLDAPTHGTKRKASFDEPLPSKRRPPSFSCAVTALTNMFGFKSFQLKQEQVISRILSGQSAAVIFPTGGGKSLCYQIPALVFSELDILEGIRGEKDSGITLVVSPLIALMKDQVDGLLRRGIKAASLDSSRNREEYLKICDQLRNGELQLLYCAPERLNNEGFVGQMRNVRGGIRLLAVDEAHCISEWGHAFRPDYLKIARFVTEIKAERVVCLTATATPRVAEDICKAFNIDKAGLFRTSTYRPNLQLLAESSIKKQELYPRLFHFLNENPGPTIIYVTIQKQTEALADDLRQQGFNAKAFHAGMDAAVKANIQNEFMRRDDLIIVATIAFGMGIDKPNIRNVVHFNIPNSLESYSQEIGRAGRDGKISTCVFYVCGEDLHLREMFARADLPSRKSLCELMKDIFDKNNVNIPVGGEFKTSHYDQEREYDIRPVVLKNIYAQLEIAHGLIRATTPIYTRYSFKPGPNYHATLASDPSPAAKAIKDYSQAARIWTTIDIESASASLRVPRSDIVRKLNDWNESQVLELKNAGVLNVYKVIKPLPRTSAEIEALVDHIYTTMQKREQEALDRTEEMLRLITSKACFSRSLAQHFGDDLPDGKRECGHCTWCLTHVAVVQKVPPPVQFNHSAFRAILKTIPHRDDPRFLARVAFGITSPRVTKLKLSRNPIFGSMADHKFLDLLNAFTRECQK</sequence>
<dbReference type="InterPro" id="IPR014001">
    <property type="entry name" value="Helicase_ATP-bd"/>
</dbReference>
<evidence type="ECO:0000256" key="3">
    <source>
        <dbReference type="ARBA" id="ARBA00022801"/>
    </source>
</evidence>
<dbReference type="PROSITE" id="PS51194">
    <property type="entry name" value="HELICASE_CTER"/>
    <property type="match status" value="1"/>
</dbReference>
<gene>
    <name evidence="10" type="ORF">M430DRAFT_139441</name>
</gene>
<dbReference type="GO" id="GO:0003676">
    <property type="term" value="F:nucleic acid binding"/>
    <property type="evidence" value="ECO:0007669"/>
    <property type="project" value="InterPro"/>
</dbReference>
<dbReference type="PANTHER" id="PTHR13710:SF120">
    <property type="entry name" value="BIFUNCTIONAL 3'-5' EXONUCLEASE_ATP-DEPENDENT HELICASE WRN"/>
    <property type="match status" value="1"/>
</dbReference>
<dbReference type="InterPro" id="IPR004589">
    <property type="entry name" value="DNA_helicase_ATP-dep_RecQ"/>
</dbReference>
<dbReference type="Pfam" id="PF16124">
    <property type="entry name" value="RecQ_Zn_bind"/>
    <property type="match status" value="1"/>
</dbReference>
<dbReference type="GeneID" id="36570692"/>
<dbReference type="SMART" id="SM00487">
    <property type="entry name" value="DEXDc"/>
    <property type="match status" value="1"/>
</dbReference>
<dbReference type="GO" id="GO:0043138">
    <property type="term" value="F:3'-5' DNA helicase activity"/>
    <property type="evidence" value="ECO:0007669"/>
    <property type="project" value="UniProtKB-EC"/>
</dbReference>
<evidence type="ECO:0000256" key="4">
    <source>
        <dbReference type="ARBA" id="ARBA00022806"/>
    </source>
</evidence>
<dbReference type="GO" id="GO:0005524">
    <property type="term" value="F:ATP binding"/>
    <property type="evidence" value="ECO:0007669"/>
    <property type="project" value="UniProtKB-KW"/>
</dbReference>
<dbReference type="InParanoid" id="A0A2T3B500"/>
<keyword evidence="3 7" id="KW-0378">Hydrolase</keyword>
<dbReference type="InterPro" id="IPR036388">
    <property type="entry name" value="WH-like_DNA-bd_sf"/>
</dbReference>